<dbReference type="PANTHER" id="PTHR11360">
    <property type="entry name" value="MONOCARBOXYLATE TRANSPORTER"/>
    <property type="match status" value="1"/>
</dbReference>
<dbReference type="OrthoDB" id="332863at2759"/>
<dbReference type="InterPro" id="IPR036866">
    <property type="entry name" value="RibonucZ/Hydroxyglut_hydro"/>
</dbReference>
<dbReference type="Gene3D" id="3.60.15.10">
    <property type="entry name" value="Ribonuclease Z/Hydroxyacylglutathione hydrolase-like"/>
    <property type="match status" value="1"/>
</dbReference>
<comment type="subcellular location">
    <subcellularLocation>
        <location evidence="1">Membrane</location>
        <topology evidence="1">Multi-pass membrane protein</topology>
    </subcellularLocation>
</comment>
<keyword evidence="3" id="KW-0812">Transmembrane</keyword>
<dbReference type="InterPro" id="IPR020846">
    <property type="entry name" value="MFS_dom"/>
</dbReference>
<accession>A0A9P8UPE3</accession>
<dbReference type="GO" id="GO:0022857">
    <property type="term" value="F:transmembrane transporter activity"/>
    <property type="evidence" value="ECO:0007669"/>
    <property type="project" value="InterPro"/>
</dbReference>
<dbReference type="InterPro" id="IPR001279">
    <property type="entry name" value="Metallo-B-lactamas"/>
</dbReference>
<feature type="transmembrane region" description="Helical" evidence="3">
    <location>
        <begin position="535"/>
        <end position="553"/>
    </location>
</feature>
<feature type="transmembrane region" description="Helical" evidence="3">
    <location>
        <begin position="308"/>
        <end position="327"/>
    </location>
</feature>
<dbReference type="Pfam" id="PF07690">
    <property type="entry name" value="MFS_1"/>
    <property type="match status" value="1"/>
</dbReference>
<dbReference type="Pfam" id="PF12706">
    <property type="entry name" value="Lactamase_B_2"/>
    <property type="match status" value="1"/>
</dbReference>
<evidence type="ECO:0000313" key="5">
    <source>
        <dbReference type="EMBL" id="KAH6655996.1"/>
    </source>
</evidence>
<dbReference type="Proteomes" id="UP000758603">
    <property type="component" value="Unassembled WGS sequence"/>
</dbReference>
<feature type="transmembrane region" description="Helical" evidence="3">
    <location>
        <begin position="393"/>
        <end position="414"/>
    </location>
</feature>
<dbReference type="PANTHER" id="PTHR11360:SF130">
    <property type="entry name" value="MAJOR FACILITATOR SUPERFAMILY (MFS) PROFILE DOMAIN-CONTAINING PROTEIN-RELATED"/>
    <property type="match status" value="1"/>
</dbReference>
<keyword evidence="3" id="KW-0472">Membrane</keyword>
<evidence type="ECO:0000313" key="6">
    <source>
        <dbReference type="Proteomes" id="UP000758603"/>
    </source>
</evidence>
<dbReference type="GO" id="GO:0016020">
    <property type="term" value="C:membrane"/>
    <property type="evidence" value="ECO:0007669"/>
    <property type="project" value="UniProtKB-SubCell"/>
</dbReference>
<reference evidence="5" key="1">
    <citation type="journal article" date="2021" name="Nat. Commun.">
        <title>Genetic determinants of endophytism in the Arabidopsis root mycobiome.</title>
        <authorList>
            <person name="Mesny F."/>
            <person name="Miyauchi S."/>
            <person name="Thiergart T."/>
            <person name="Pickel B."/>
            <person name="Atanasova L."/>
            <person name="Karlsson M."/>
            <person name="Huettel B."/>
            <person name="Barry K.W."/>
            <person name="Haridas S."/>
            <person name="Chen C."/>
            <person name="Bauer D."/>
            <person name="Andreopoulos W."/>
            <person name="Pangilinan J."/>
            <person name="LaButti K."/>
            <person name="Riley R."/>
            <person name="Lipzen A."/>
            <person name="Clum A."/>
            <person name="Drula E."/>
            <person name="Henrissat B."/>
            <person name="Kohler A."/>
            <person name="Grigoriev I.V."/>
            <person name="Martin F.M."/>
            <person name="Hacquard S."/>
        </authorList>
    </citation>
    <scope>NUCLEOTIDE SEQUENCE</scope>
    <source>
        <strain evidence="5">MPI-SDFR-AT-0073</strain>
    </source>
</reference>
<evidence type="ECO:0000259" key="4">
    <source>
        <dbReference type="PROSITE" id="PS50850"/>
    </source>
</evidence>
<feature type="transmembrane region" description="Helical" evidence="3">
    <location>
        <begin position="595"/>
        <end position="619"/>
    </location>
</feature>
<keyword evidence="3" id="KW-1133">Transmembrane helix</keyword>
<comment type="similarity">
    <text evidence="2">Belongs to the major facilitator superfamily. Monocarboxylate porter (TC 2.A.1.13) family.</text>
</comment>
<evidence type="ECO:0000256" key="1">
    <source>
        <dbReference type="ARBA" id="ARBA00004141"/>
    </source>
</evidence>
<feature type="transmembrane region" description="Helical" evidence="3">
    <location>
        <begin position="359"/>
        <end position="381"/>
    </location>
</feature>
<dbReference type="Gene3D" id="1.20.1250.20">
    <property type="entry name" value="MFS general substrate transporter like domains"/>
    <property type="match status" value="2"/>
</dbReference>
<feature type="transmembrane region" description="Helical" evidence="3">
    <location>
        <begin position="271"/>
        <end position="296"/>
    </location>
</feature>
<feature type="transmembrane region" description="Helical" evidence="3">
    <location>
        <begin position="467"/>
        <end position="493"/>
    </location>
</feature>
<dbReference type="PROSITE" id="PS50850">
    <property type="entry name" value="MFS"/>
    <property type="match status" value="1"/>
</dbReference>
<feature type="domain" description="Major facilitator superfamily (MFS) profile" evidence="4">
    <location>
        <begin position="268"/>
        <end position="649"/>
    </location>
</feature>
<feature type="transmembrane region" description="Helical" evidence="3">
    <location>
        <begin position="426"/>
        <end position="446"/>
    </location>
</feature>
<protein>
    <submittedName>
        <fullName evidence="5">Major facilitator superfamily domain-containing protein</fullName>
    </submittedName>
</protein>
<feature type="transmembrane region" description="Helical" evidence="3">
    <location>
        <begin position="625"/>
        <end position="645"/>
    </location>
</feature>
<comment type="caution">
    <text evidence="5">The sequence shown here is derived from an EMBL/GenBank/DDBJ whole genome shotgun (WGS) entry which is preliminary data.</text>
</comment>
<evidence type="ECO:0000256" key="3">
    <source>
        <dbReference type="SAM" id="Phobius"/>
    </source>
</evidence>
<dbReference type="CDD" id="cd17352">
    <property type="entry name" value="MFS_MCT_SLC16"/>
    <property type="match status" value="1"/>
</dbReference>
<dbReference type="SUPFAM" id="SSF56281">
    <property type="entry name" value="Metallo-hydrolase/oxidoreductase"/>
    <property type="match status" value="1"/>
</dbReference>
<gene>
    <name evidence="5" type="ORF">BKA67DRAFT_622378</name>
</gene>
<keyword evidence="6" id="KW-1185">Reference proteome</keyword>
<dbReference type="InterPro" id="IPR050327">
    <property type="entry name" value="Proton-linked_MCT"/>
</dbReference>
<proteinExistence type="inferred from homology"/>
<feature type="transmembrane region" description="Helical" evidence="3">
    <location>
        <begin position="334"/>
        <end position="353"/>
    </location>
</feature>
<dbReference type="InterPro" id="IPR036259">
    <property type="entry name" value="MFS_trans_sf"/>
</dbReference>
<name>A0A9P8UPE3_9PEZI</name>
<dbReference type="AlphaFoldDB" id="A0A9P8UPE3"/>
<dbReference type="SUPFAM" id="SSF103473">
    <property type="entry name" value="MFS general substrate transporter"/>
    <property type="match status" value="1"/>
</dbReference>
<dbReference type="EMBL" id="JAGPXC010000003">
    <property type="protein sequence ID" value="KAH6655996.1"/>
    <property type="molecule type" value="Genomic_DNA"/>
</dbReference>
<organism evidence="5 6">
    <name type="scientific">Truncatella angustata</name>
    <dbReference type="NCBI Taxonomy" id="152316"/>
    <lineage>
        <taxon>Eukaryota</taxon>
        <taxon>Fungi</taxon>
        <taxon>Dikarya</taxon>
        <taxon>Ascomycota</taxon>
        <taxon>Pezizomycotina</taxon>
        <taxon>Sordariomycetes</taxon>
        <taxon>Xylariomycetidae</taxon>
        <taxon>Amphisphaeriales</taxon>
        <taxon>Sporocadaceae</taxon>
        <taxon>Truncatella</taxon>
    </lineage>
</organism>
<dbReference type="GeneID" id="70134387"/>
<feature type="transmembrane region" description="Helical" evidence="3">
    <location>
        <begin position="505"/>
        <end position="523"/>
    </location>
</feature>
<sequence>MSTSTFRNRVTITHIGTATAIIDIDGITFLTDPFFSPAGSEWPTVHDKEPLKVHVDPALGMNELPHIDAVLLSHENHPDNLDELGRQLLDGRHVVTTCDGAKNLAPRPSVLGFKDWEERDVLIAGKRFHITATPCKHWPGHECVGFIVRTEDFGVAPDGLPNAIYFTGDTVYVEELAKIADKYHIAVALMNLGKATFYEVTSEGLPGQPGDVLQITMDGRQAARLFQDIKAGVLVPMHYEAWDHFKQHEEELSQEFKEEGVLSKFRSTTSLILLACFFTIMNTWGLIISFGVFQTYYVTTLHRARSEIAWVGSIAVFLLFFMGLISGRLTDAGYFHITTIVGALLVVLGTFMTSLGHTYWQIILAQGLCTGLGNGFLLTPMMTVIATYFRRRLALVMGIVACGSVTGGLIYPSMARTLLPTIGFGWTMRTIGFVQLGTFAIALASGRPMRSHKKSGPIVDWSVFKEVAFTLYLIGCFLAYLGVFFPFFFLSSYAKEIRGTSYTESLNLTLVLNGIGFVARLLPSLIARYFGTMNVFIAFLFASALCMYTWIPVHSTPGLYIWTTFYSLSVGGVQSLSLAVVPIINPDISKIGARLGIISAATGIGALLGSPVSGAIISANGGSYAGAQVFSGSTLIAGGFFVLAARDFKRRQKQEGLWMKL</sequence>
<dbReference type="InterPro" id="IPR011701">
    <property type="entry name" value="MFS"/>
</dbReference>
<feature type="transmembrane region" description="Helical" evidence="3">
    <location>
        <begin position="559"/>
        <end position="583"/>
    </location>
</feature>
<evidence type="ECO:0000256" key="2">
    <source>
        <dbReference type="ARBA" id="ARBA00006727"/>
    </source>
</evidence>
<dbReference type="RefSeq" id="XP_045960261.1">
    <property type="nucleotide sequence ID" value="XM_046105496.1"/>
</dbReference>